<keyword evidence="1" id="KW-0472">Membrane</keyword>
<dbReference type="OrthoDB" id="5405464at2"/>
<feature type="transmembrane region" description="Helical" evidence="1">
    <location>
        <begin position="21"/>
        <end position="45"/>
    </location>
</feature>
<keyword evidence="1" id="KW-1133">Transmembrane helix</keyword>
<feature type="transmembrane region" description="Helical" evidence="1">
    <location>
        <begin position="65"/>
        <end position="97"/>
    </location>
</feature>
<evidence type="ECO:0000313" key="2">
    <source>
        <dbReference type="EMBL" id="TXL68719.1"/>
    </source>
</evidence>
<reference evidence="2 3" key="1">
    <citation type="submission" date="2019-06" db="EMBL/GenBank/DDBJ databases">
        <title>Quisquiliibacterium sp. nov., isolated from a maize field.</title>
        <authorList>
            <person name="Lin S.-Y."/>
            <person name="Tsai C.-F."/>
            <person name="Young C.-C."/>
        </authorList>
    </citation>
    <scope>NUCLEOTIDE SEQUENCE [LARGE SCALE GENOMIC DNA]</scope>
    <source>
        <strain evidence="2 3">CC-CFT501</strain>
    </source>
</reference>
<dbReference type="Proteomes" id="UP000321548">
    <property type="component" value="Unassembled WGS sequence"/>
</dbReference>
<name>A0A5C8P5M3_9BURK</name>
<organism evidence="2 3">
    <name type="scientific">Zeimonas arvi</name>
    <dbReference type="NCBI Taxonomy" id="2498847"/>
    <lineage>
        <taxon>Bacteria</taxon>
        <taxon>Pseudomonadati</taxon>
        <taxon>Pseudomonadota</taxon>
        <taxon>Betaproteobacteria</taxon>
        <taxon>Burkholderiales</taxon>
        <taxon>Burkholderiaceae</taxon>
        <taxon>Zeimonas</taxon>
    </lineage>
</organism>
<keyword evidence="3" id="KW-1185">Reference proteome</keyword>
<evidence type="ECO:0000313" key="3">
    <source>
        <dbReference type="Proteomes" id="UP000321548"/>
    </source>
</evidence>
<protein>
    <recommendedName>
        <fullName evidence="4">Transmembrane protein</fullName>
    </recommendedName>
</protein>
<sequence>MSNAVTLRTPEHESLRRYAMLGYAMHLFGLVSIIGFVVGLIITWIKRDDAAGTVYYSHFAWQSRSFWWFLLWFVLLLVPTFITVGFVPFFVIAQVWFGYRMIKGWMRLNEDREIR</sequence>
<dbReference type="AlphaFoldDB" id="A0A5C8P5M3"/>
<evidence type="ECO:0008006" key="4">
    <source>
        <dbReference type="Google" id="ProtNLM"/>
    </source>
</evidence>
<comment type="caution">
    <text evidence="2">The sequence shown here is derived from an EMBL/GenBank/DDBJ whole genome shotgun (WGS) entry which is preliminary data.</text>
</comment>
<accession>A0A5C8P5M3</accession>
<evidence type="ECO:0000256" key="1">
    <source>
        <dbReference type="SAM" id="Phobius"/>
    </source>
</evidence>
<keyword evidence="1" id="KW-0812">Transmembrane</keyword>
<dbReference type="EMBL" id="VDUY01000001">
    <property type="protein sequence ID" value="TXL68719.1"/>
    <property type="molecule type" value="Genomic_DNA"/>
</dbReference>
<dbReference type="RefSeq" id="WP_147702855.1">
    <property type="nucleotide sequence ID" value="NZ_VDUY01000001.1"/>
</dbReference>
<proteinExistence type="predicted"/>
<gene>
    <name evidence="2" type="ORF">FHP08_03305</name>
</gene>